<organism evidence="4 5">
    <name type="scientific">Arthrobacter ginsengisoli</name>
    <dbReference type="NCBI Taxonomy" id="1356565"/>
    <lineage>
        <taxon>Bacteria</taxon>
        <taxon>Bacillati</taxon>
        <taxon>Actinomycetota</taxon>
        <taxon>Actinomycetes</taxon>
        <taxon>Micrococcales</taxon>
        <taxon>Micrococcaceae</taxon>
        <taxon>Arthrobacter</taxon>
    </lineage>
</organism>
<dbReference type="EMBL" id="JAVDVQ010000013">
    <property type="protein sequence ID" value="MDR7083704.1"/>
    <property type="molecule type" value="Genomic_DNA"/>
</dbReference>
<reference evidence="4 5" key="1">
    <citation type="submission" date="2023-07" db="EMBL/GenBank/DDBJ databases">
        <title>Sorghum-associated microbial communities from plants grown in Nebraska, USA.</title>
        <authorList>
            <person name="Schachtman D."/>
        </authorList>
    </citation>
    <scope>NUCLEOTIDE SEQUENCE [LARGE SCALE GENOMIC DNA]</scope>
    <source>
        <strain evidence="4 5">BE167</strain>
    </source>
</reference>
<dbReference type="Pfam" id="PF00534">
    <property type="entry name" value="Glycos_transf_1"/>
    <property type="match status" value="1"/>
</dbReference>
<dbReference type="PANTHER" id="PTHR46401">
    <property type="entry name" value="GLYCOSYLTRANSFERASE WBBK-RELATED"/>
    <property type="match status" value="1"/>
</dbReference>
<keyword evidence="5" id="KW-1185">Reference proteome</keyword>
<name>A0ABU1UES7_9MICC</name>
<dbReference type="SUPFAM" id="SSF53756">
    <property type="entry name" value="UDP-Glycosyltransferase/glycogen phosphorylase"/>
    <property type="match status" value="1"/>
</dbReference>
<sequence length="415" mass="42257">MNWMQPDGLRLRLRLVVPGNVRHNSGGNVYNAALTRELAVLGVEVDTCPLDGGWPVGSAADRRRLGTLLGADAATGDGATGDDAGDDGQGARRRMVTLVDGLLACGAPDELAAAAAAGRPVWILLHMPLDDTGQHETGLERRALRAAAGVICTSGSAAAVIRNRHGMDGVRVALPGTDTAALASGSVPPHFLAVAALLPNKDQSLLLAALSALLDLPWTASLIGSDTADPGYAALVRDMVQHLGLQDRIRIPGELRGAALDAEWAAADLSLLISQAETFGLVVTESIARGVPVIVRAGTGAVEALSAGAPAPTPPGATVPKATGGPAALPGTAVALDVDPAPLAVALRRWLADPAVRTHWRAAALDARDRLPGWDATARTVLEALDPEHPAGPPSAALQEKPAAEDSPAAPAGGQ</sequence>
<evidence type="ECO:0000256" key="2">
    <source>
        <dbReference type="SAM" id="MobiDB-lite"/>
    </source>
</evidence>
<keyword evidence="1" id="KW-0808">Transferase</keyword>
<comment type="caution">
    <text evidence="4">The sequence shown here is derived from an EMBL/GenBank/DDBJ whole genome shotgun (WGS) entry which is preliminary data.</text>
</comment>
<dbReference type="PANTHER" id="PTHR46401:SF2">
    <property type="entry name" value="GLYCOSYLTRANSFERASE WBBK-RELATED"/>
    <property type="match status" value="1"/>
</dbReference>
<evidence type="ECO:0000256" key="1">
    <source>
        <dbReference type="ARBA" id="ARBA00022679"/>
    </source>
</evidence>
<dbReference type="InterPro" id="IPR001296">
    <property type="entry name" value="Glyco_trans_1"/>
</dbReference>
<evidence type="ECO:0000313" key="5">
    <source>
        <dbReference type="Proteomes" id="UP001252243"/>
    </source>
</evidence>
<feature type="domain" description="Glycosyl transferase family 1" evidence="3">
    <location>
        <begin position="188"/>
        <end position="308"/>
    </location>
</feature>
<evidence type="ECO:0000313" key="4">
    <source>
        <dbReference type="EMBL" id="MDR7083704.1"/>
    </source>
</evidence>
<dbReference type="Gene3D" id="3.40.50.2000">
    <property type="entry name" value="Glycogen Phosphorylase B"/>
    <property type="match status" value="1"/>
</dbReference>
<dbReference type="Proteomes" id="UP001252243">
    <property type="component" value="Unassembled WGS sequence"/>
</dbReference>
<proteinExistence type="predicted"/>
<gene>
    <name evidence="4" type="ORF">J2X01_002999</name>
</gene>
<evidence type="ECO:0000259" key="3">
    <source>
        <dbReference type="Pfam" id="PF00534"/>
    </source>
</evidence>
<feature type="region of interest" description="Disordered" evidence="2">
    <location>
        <begin position="381"/>
        <end position="415"/>
    </location>
</feature>
<accession>A0ABU1UES7</accession>
<protein>
    <submittedName>
        <fullName evidence="4">Glycosyltransferase involved in cell wall biosynthesis</fullName>
    </submittedName>
</protein>